<dbReference type="InterPro" id="IPR036625">
    <property type="entry name" value="E3-bd_dom_sf"/>
</dbReference>
<comment type="similarity">
    <text evidence="1 6">Belongs to the 2-oxoacid dehydrogenase family.</text>
</comment>
<dbReference type="Gene3D" id="3.30.559.10">
    <property type="entry name" value="Chloramphenicol acetyltransferase-like domain"/>
    <property type="match status" value="1"/>
</dbReference>
<dbReference type="Gene3D" id="4.10.320.10">
    <property type="entry name" value="E3-binding domain"/>
    <property type="match status" value="1"/>
</dbReference>
<proteinExistence type="inferred from homology"/>
<comment type="function">
    <text evidence="6">The pyruvate dehydrogenase complex catalyzes the overall conversion of pyruvate to acetyl-CoA and CO(2).</text>
</comment>
<evidence type="ECO:0000259" key="9">
    <source>
        <dbReference type="PROSITE" id="PS51826"/>
    </source>
</evidence>
<dbReference type="GO" id="GO:0045254">
    <property type="term" value="C:pyruvate dehydrogenase complex"/>
    <property type="evidence" value="ECO:0007669"/>
    <property type="project" value="UniProtKB-UniRule"/>
</dbReference>
<gene>
    <name evidence="10" type="ORF">FA13DRAFT_1725239</name>
</gene>
<keyword evidence="2 6" id="KW-0808">Transferase</keyword>
<dbReference type="GO" id="GO:0006086">
    <property type="term" value="P:pyruvate decarboxylation to acetyl-CoA"/>
    <property type="evidence" value="ECO:0007669"/>
    <property type="project" value="InterPro"/>
</dbReference>
<evidence type="ECO:0000256" key="5">
    <source>
        <dbReference type="ARBA" id="ARBA00023315"/>
    </source>
</evidence>
<dbReference type="SUPFAM" id="SSF47005">
    <property type="entry name" value="Peripheral subunit-binding domain of 2-oxo acid dehydrogenase complex"/>
    <property type="match status" value="1"/>
</dbReference>
<protein>
    <recommendedName>
        <fullName evidence="6">Acetyltransferase component of pyruvate dehydrogenase complex</fullName>
        <ecNumber evidence="6">2.3.1.12</ecNumber>
    </recommendedName>
</protein>
<comment type="catalytic activity">
    <reaction evidence="6">
        <text>N(6)-[(R)-dihydrolipoyl]-L-lysyl-[protein] + acetyl-CoA = N(6)-[(R)-S(8)-acetyldihydrolipoyl]-L-lysyl-[protein] + CoA</text>
        <dbReference type="Rhea" id="RHEA:17017"/>
        <dbReference type="Rhea" id="RHEA-COMP:10475"/>
        <dbReference type="Rhea" id="RHEA-COMP:10478"/>
        <dbReference type="ChEBI" id="CHEBI:57287"/>
        <dbReference type="ChEBI" id="CHEBI:57288"/>
        <dbReference type="ChEBI" id="CHEBI:83100"/>
        <dbReference type="ChEBI" id="CHEBI:83111"/>
        <dbReference type="EC" id="2.3.1.12"/>
    </reaction>
</comment>
<evidence type="ECO:0000256" key="3">
    <source>
        <dbReference type="ARBA" id="ARBA00022823"/>
    </source>
</evidence>
<keyword evidence="4" id="KW-0809">Transit peptide</keyword>
<feature type="compositionally biased region" description="Low complexity" evidence="7">
    <location>
        <begin position="107"/>
        <end position="116"/>
    </location>
</feature>
<evidence type="ECO:0000313" key="11">
    <source>
        <dbReference type="Proteomes" id="UP000298030"/>
    </source>
</evidence>
<evidence type="ECO:0000256" key="7">
    <source>
        <dbReference type="SAM" id="MobiDB-lite"/>
    </source>
</evidence>
<dbReference type="EMBL" id="QPFP01000002">
    <property type="protein sequence ID" value="TEB39263.1"/>
    <property type="molecule type" value="Genomic_DNA"/>
</dbReference>
<dbReference type="PANTHER" id="PTHR23151">
    <property type="entry name" value="DIHYDROLIPOAMIDE ACETYL/SUCCINYL-TRANSFERASE-RELATED"/>
    <property type="match status" value="1"/>
</dbReference>
<dbReference type="FunFam" id="3.30.559.10:FF:000003">
    <property type="entry name" value="Acetyltransferase component of pyruvate dehydrogenase complex"/>
    <property type="match status" value="1"/>
</dbReference>
<comment type="cofactor">
    <cofactor evidence="6">
        <name>(R)-lipoate</name>
        <dbReference type="ChEBI" id="CHEBI:83088"/>
    </cofactor>
    <text evidence="6">Binds 1 lipoyl cofactor covalently.</text>
</comment>
<dbReference type="PROSITE" id="PS50968">
    <property type="entry name" value="BIOTINYL_LIPOYL"/>
    <property type="match status" value="1"/>
</dbReference>
<feature type="region of interest" description="Disordered" evidence="7">
    <location>
        <begin position="106"/>
        <end position="155"/>
    </location>
</feature>
<dbReference type="Pfam" id="PF02817">
    <property type="entry name" value="E3_binding"/>
    <property type="match status" value="1"/>
</dbReference>
<dbReference type="InterPro" id="IPR000089">
    <property type="entry name" value="Biotin_lipoyl"/>
</dbReference>
<dbReference type="PROSITE" id="PS00189">
    <property type="entry name" value="LIPOYL"/>
    <property type="match status" value="1"/>
</dbReference>
<dbReference type="SUPFAM" id="SSF51230">
    <property type="entry name" value="Single hybrid motif"/>
    <property type="match status" value="1"/>
</dbReference>
<dbReference type="GO" id="GO:0004742">
    <property type="term" value="F:dihydrolipoyllysine-residue acetyltransferase activity"/>
    <property type="evidence" value="ECO:0007669"/>
    <property type="project" value="UniProtKB-UniRule"/>
</dbReference>
<dbReference type="NCBIfam" id="TIGR01349">
    <property type="entry name" value="PDHac_trf_mito"/>
    <property type="match status" value="1"/>
</dbReference>
<dbReference type="Pfam" id="PF00364">
    <property type="entry name" value="Biotin_lipoyl"/>
    <property type="match status" value="1"/>
</dbReference>
<accession>A0A4Y7TYL8</accession>
<dbReference type="PANTHER" id="PTHR23151:SF90">
    <property type="entry name" value="DIHYDROLIPOYLLYSINE-RESIDUE ACETYLTRANSFERASE COMPONENT OF PYRUVATE DEHYDROGENASE COMPLEX, MITOCHONDRIAL-RELATED"/>
    <property type="match status" value="1"/>
</dbReference>
<dbReference type="InterPro" id="IPR006257">
    <property type="entry name" value="LAT1"/>
</dbReference>
<keyword evidence="11" id="KW-1185">Reference proteome</keyword>
<dbReference type="InterPro" id="IPR023213">
    <property type="entry name" value="CAT-like_dom_sf"/>
</dbReference>
<dbReference type="InterPro" id="IPR001078">
    <property type="entry name" value="2-oxoacid_DH_actylTfrase"/>
</dbReference>
<dbReference type="SUPFAM" id="SSF52777">
    <property type="entry name" value="CoA-dependent acyltransferases"/>
    <property type="match status" value="1"/>
</dbReference>
<dbReference type="PROSITE" id="PS51826">
    <property type="entry name" value="PSBD"/>
    <property type="match status" value="1"/>
</dbReference>
<name>A0A4Y7TYL8_COPMI</name>
<evidence type="ECO:0000256" key="6">
    <source>
        <dbReference type="RuleBase" id="RU361137"/>
    </source>
</evidence>
<dbReference type="InterPro" id="IPR003016">
    <property type="entry name" value="2-oxoA_DH_lipoyl-BS"/>
</dbReference>
<dbReference type="STRING" id="71717.A0A4Y7TYL8"/>
<dbReference type="CDD" id="cd06849">
    <property type="entry name" value="lipoyl_domain"/>
    <property type="match status" value="1"/>
</dbReference>
<evidence type="ECO:0000259" key="8">
    <source>
        <dbReference type="PROSITE" id="PS50968"/>
    </source>
</evidence>
<dbReference type="OrthoDB" id="537444at2759"/>
<dbReference type="Proteomes" id="UP000298030">
    <property type="component" value="Unassembled WGS sequence"/>
</dbReference>
<sequence length="449" mass="47505">MAFSVARALSRGFHFSARRNALSQFNMPAMSPTMTEGGIAQWKKKEGEAFAAGDVLLEIETDKATIDVEAQDDGIVAKIVVPDGSKGVPVGSVIAVIGEEGDDLSGAAALAESASKPAPPKEEKAPEPPKETKPEPAPSKPESAPSESRAELAKGDRIFASPIAKKIALERGIPLAQVKGSGPNGRILREDVEGFKAPAAAAAQPTAQQPAAAQLPDYVDTPVSNMRRVIGARLTQSKQEVPHYYLTADINMDKVLKLRQVFNKTLSEKEGGAKLSVNDFIVKAVACALSDVPEANSAWLGEVIRTYKNADISVAVATPTGLITPIVKSANNKGLASISAETKSLAKKARDGKLAPAEYQGGTFTISNLGMYGIDHFTAIINPPQSCILAVGSTQARLVPAPEEERGFKTVQVMKVTLSSDHRVVDGAVGARWLNAFKGYLENPLTFML</sequence>
<dbReference type="InterPro" id="IPR004167">
    <property type="entry name" value="PSBD"/>
</dbReference>
<feature type="compositionally biased region" description="Basic and acidic residues" evidence="7">
    <location>
        <begin position="119"/>
        <end position="134"/>
    </location>
</feature>
<organism evidence="10 11">
    <name type="scientific">Coprinellus micaceus</name>
    <name type="common">Glistening ink-cap mushroom</name>
    <name type="synonym">Coprinus micaceus</name>
    <dbReference type="NCBI Taxonomy" id="71717"/>
    <lineage>
        <taxon>Eukaryota</taxon>
        <taxon>Fungi</taxon>
        <taxon>Dikarya</taxon>
        <taxon>Basidiomycota</taxon>
        <taxon>Agaricomycotina</taxon>
        <taxon>Agaricomycetes</taxon>
        <taxon>Agaricomycetidae</taxon>
        <taxon>Agaricales</taxon>
        <taxon>Agaricineae</taxon>
        <taxon>Psathyrellaceae</taxon>
        <taxon>Coprinellus</taxon>
    </lineage>
</organism>
<dbReference type="Pfam" id="PF00198">
    <property type="entry name" value="2-oxoacid_dh"/>
    <property type="match status" value="1"/>
</dbReference>
<dbReference type="InterPro" id="IPR045257">
    <property type="entry name" value="E2/Pdx1"/>
</dbReference>
<feature type="domain" description="Peripheral subunit-binding (PSBD)" evidence="9">
    <location>
        <begin position="159"/>
        <end position="196"/>
    </location>
</feature>
<dbReference type="EC" id="2.3.1.12" evidence="6"/>
<evidence type="ECO:0000256" key="1">
    <source>
        <dbReference type="ARBA" id="ARBA00007317"/>
    </source>
</evidence>
<keyword evidence="3 6" id="KW-0450">Lipoyl</keyword>
<feature type="domain" description="Lipoyl-binding" evidence="8">
    <location>
        <begin position="22"/>
        <end position="98"/>
    </location>
</feature>
<evidence type="ECO:0000256" key="2">
    <source>
        <dbReference type="ARBA" id="ARBA00022679"/>
    </source>
</evidence>
<reference evidence="10 11" key="1">
    <citation type="journal article" date="2019" name="Nat. Ecol. Evol.">
        <title>Megaphylogeny resolves global patterns of mushroom evolution.</title>
        <authorList>
            <person name="Varga T."/>
            <person name="Krizsan K."/>
            <person name="Foldi C."/>
            <person name="Dima B."/>
            <person name="Sanchez-Garcia M."/>
            <person name="Sanchez-Ramirez S."/>
            <person name="Szollosi G.J."/>
            <person name="Szarkandi J.G."/>
            <person name="Papp V."/>
            <person name="Albert L."/>
            <person name="Andreopoulos W."/>
            <person name="Angelini C."/>
            <person name="Antonin V."/>
            <person name="Barry K.W."/>
            <person name="Bougher N.L."/>
            <person name="Buchanan P."/>
            <person name="Buyck B."/>
            <person name="Bense V."/>
            <person name="Catcheside P."/>
            <person name="Chovatia M."/>
            <person name="Cooper J."/>
            <person name="Damon W."/>
            <person name="Desjardin D."/>
            <person name="Finy P."/>
            <person name="Geml J."/>
            <person name="Haridas S."/>
            <person name="Hughes K."/>
            <person name="Justo A."/>
            <person name="Karasinski D."/>
            <person name="Kautmanova I."/>
            <person name="Kiss B."/>
            <person name="Kocsube S."/>
            <person name="Kotiranta H."/>
            <person name="LaButti K.M."/>
            <person name="Lechner B.E."/>
            <person name="Liimatainen K."/>
            <person name="Lipzen A."/>
            <person name="Lukacs Z."/>
            <person name="Mihaltcheva S."/>
            <person name="Morgado L.N."/>
            <person name="Niskanen T."/>
            <person name="Noordeloos M.E."/>
            <person name="Ohm R.A."/>
            <person name="Ortiz-Santana B."/>
            <person name="Ovrebo C."/>
            <person name="Racz N."/>
            <person name="Riley R."/>
            <person name="Savchenko A."/>
            <person name="Shiryaev A."/>
            <person name="Soop K."/>
            <person name="Spirin V."/>
            <person name="Szebenyi C."/>
            <person name="Tomsovsky M."/>
            <person name="Tulloss R.E."/>
            <person name="Uehling J."/>
            <person name="Grigoriev I.V."/>
            <person name="Vagvolgyi C."/>
            <person name="Papp T."/>
            <person name="Martin F.M."/>
            <person name="Miettinen O."/>
            <person name="Hibbett D.S."/>
            <person name="Nagy L.G."/>
        </authorList>
    </citation>
    <scope>NUCLEOTIDE SEQUENCE [LARGE SCALE GENOMIC DNA]</scope>
    <source>
        <strain evidence="10 11">FP101781</strain>
    </source>
</reference>
<dbReference type="FunFam" id="2.40.50.100:FF:000010">
    <property type="entry name" value="Acetyltransferase component of pyruvate dehydrogenase complex"/>
    <property type="match status" value="1"/>
</dbReference>
<evidence type="ECO:0000256" key="4">
    <source>
        <dbReference type="ARBA" id="ARBA00022946"/>
    </source>
</evidence>
<dbReference type="InterPro" id="IPR011053">
    <property type="entry name" value="Single_hybrid_motif"/>
</dbReference>
<keyword evidence="5 6" id="KW-0012">Acyltransferase</keyword>
<dbReference type="GO" id="GO:0005739">
    <property type="term" value="C:mitochondrion"/>
    <property type="evidence" value="ECO:0007669"/>
    <property type="project" value="UniProtKB-SubCell"/>
</dbReference>
<evidence type="ECO:0000313" key="10">
    <source>
        <dbReference type="EMBL" id="TEB39263.1"/>
    </source>
</evidence>
<comment type="subcellular location">
    <subcellularLocation>
        <location evidence="6">Mitochondrion</location>
    </subcellularLocation>
</comment>
<dbReference type="AlphaFoldDB" id="A0A4Y7TYL8"/>
<comment type="caution">
    <text evidence="10">The sequence shown here is derived from an EMBL/GenBank/DDBJ whole genome shotgun (WGS) entry which is preliminary data.</text>
</comment>
<dbReference type="Gene3D" id="2.40.50.100">
    <property type="match status" value="1"/>
</dbReference>